<dbReference type="GO" id="GO:0009279">
    <property type="term" value="C:cell outer membrane"/>
    <property type="evidence" value="ECO:0007669"/>
    <property type="project" value="UniProtKB-SubCell"/>
</dbReference>
<keyword evidence="4 10" id="KW-0812">Transmembrane</keyword>
<evidence type="ECO:0000256" key="9">
    <source>
        <dbReference type="ARBA" id="ARBA00023237"/>
    </source>
</evidence>
<evidence type="ECO:0000313" key="16">
    <source>
        <dbReference type="Proteomes" id="UP000198870"/>
    </source>
</evidence>
<dbReference type="InterPro" id="IPR037066">
    <property type="entry name" value="Plug_dom_sf"/>
</dbReference>
<evidence type="ECO:0000259" key="13">
    <source>
        <dbReference type="Pfam" id="PF00593"/>
    </source>
</evidence>
<dbReference type="Gene3D" id="2.40.170.20">
    <property type="entry name" value="TonB-dependent receptor, beta-barrel domain"/>
    <property type="match status" value="1"/>
</dbReference>
<evidence type="ECO:0000256" key="6">
    <source>
        <dbReference type="ARBA" id="ARBA00023077"/>
    </source>
</evidence>
<dbReference type="GO" id="GO:0044718">
    <property type="term" value="P:siderophore transmembrane transport"/>
    <property type="evidence" value="ECO:0007669"/>
    <property type="project" value="TreeGrafter"/>
</dbReference>
<keyword evidence="2 10" id="KW-0813">Transport</keyword>
<evidence type="ECO:0000256" key="7">
    <source>
        <dbReference type="ARBA" id="ARBA00023136"/>
    </source>
</evidence>
<comment type="subcellular location">
    <subcellularLocation>
        <location evidence="1 10">Cell outer membrane</location>
        <topology evidence="1 10">Multi-pass membrane protein</topology>
    </subcellularLocation>
</comment>
<dbReference type="PANTHER" id="PTHR30069">
    <property type="entry name" value="TONB-DEPENDENT OUTER MEMBRANE RECEPTOR"/>
    <property type="match status" value="1"/>
</dbReference>
<feature type="chain" id="PRO_5011551213" evidence="12">
    <location>
        <begin position="23"/>
        <end position="656"/>
    </location>
</feature>
<keyword evidence="3 10" id="KW-1134">Transmembrane beta strand</keyword>
<evidence type="ECO:0000313" key="15">
    <source>
        <dbReference type="EMBL" id="SCY37664.1"/>
    </source>
</evidence>
<evidence type="ECO:0000256" key="11">
    <source>
        <dbReference type="RuleBase" id="RU003357"/>
    </source>
</evidence>
<dbReference type="SUPFAM" id="SSF56935">
    <property type="entry name" value="Porins"/>
    <property type="match status" value="1"/>
</dbReference>
<accession>A0A1G5FEU7</accession>
<dbReference type="Pfam" id="PF00593">
    <property type="entry name" value="TonB_dep_Rec_b-barrel"/>
    <property type="match status" value="1"/>
</dbReference>
<gene>
    <name evidence="15" type="ORF">SAMN05216233_10826</name>
</gene>
<evidence type="ECO:0000256" key="3">
    <source>
        <dbReference type="ARBA" id="ARBA00022452"/>
    </source>
</evidence>
<dbReference type="EMBL" id="FMUX01000008">
    <property type="protein sequence ID" value="SCY37664.1"/>
    <property type="molecule type" value="Genomic_DNA"/>
</dbReference>
<evidence type="ECO:0000256" key="1">
    <source>
        <dbReference type="ARBA" id="ARBA00004571"/>
    </source>
</evidence>
<feature type="domain" description="TonB-dependent receptor-like beta-barrel" evidence="13">
    <location>
        <begin position="211"/>
        <end position="630"/>
    </location>
</feature>
<keyword evidence="6 11" id="KW-0798">TonB box</keyword>
<dbReference type="PROSITE" id="PS52016">
    <property type="entry name" value="TONB_DEPENDENT_REC_3"/>
    <property type="match status" value="1"/>
</dbReference>
<evidence type="ECO:0000256" key="12">
    <source>
        <dbReference type="SAM" id="SignalP"/>
    </source>
</evidence>
<feature type="signal peptide" evidence="12">
    <location>
        <begin position="1"/>
        <end position="22"/>
    </location>
</feature>
<dbReference type="Pfam" id="PF07715">
    <property type="entry name" value="Plug"/>
    <property type="match status" value="1"/>
</dbReference>
<proteinExistence type="inferred from homology"/>
<keyword evidence="5 12" id="KW-0732">Signal</keyword>
<dbReference type="Gene3D" id="2.170.130.10">
    <property type="entry name" value="TonB-dependent receptor, plug domain"/>
    <property type="match status" value="1"/>
</dbReference>
<reference evidence="15 16" key="1">
    <citation type="submission" date="2016-10" db="EMBL/GenBank/DDBJ databases">
        <authorList>
            <person name="de Groot N.N."/>
        </authorList>
    </citation>
    <scope>NUCLEOTIDE SEQUENCE [LARGE SCALE GENOMIC DNA]</scope>
    <source>
        <strain evidence="15 16">AA1</strain>
    </source>
</reference>
<evidence type="ECO:0000256" key="5">
    <source>
        <dbReference type="ARBA" id="ARBA00022729"/>
    </source>
</evidence>
<dbReference type="AlphaFoldDB" id="A0A1G5FEU7"/>
<dbReference type="InterPro" id="IPR000531">
    <property type="entry name" value="Beta-barrel_TonB"/>
</dbReference>
<comment type="similarity">
    <text evidence="10 11">Belongs to the TonB-dependent receptor family.</text>
</comment>
<evidence type="ECO:0000256" key="2">
    <source>
        <dbReference type="ARBA" id="ARBA00022448"/>
    </source>
</evidence>
<protein>
    <submittedName>
        <fullName evidence="15">Vitamin B12 transporter</fullName>
    </submittedName>
</protein>
<sequence>MRKSLMIGAVAAWVAGTSPAWATDTALDEYVVTASRAKESITEVAAAVTVIDAEVIENSSAKDLGELLSEKGGVQVLQYPGALSGITIRGFSTESHGNDLMGHVLILIDGRRAGTGNAAKILTKNIERVEIIKGPAAVQYGSAAMGGVVNVITKKGDAKPTVYVEAKGGSAHYREFASGASGQVGKFDFSAAVSHSEEGDYETGNGTKYNNTGNDGILHASINTGFEFLPGNRIGLIYTAFDADKVGNPGYITENDPDNYKDSENSSYDLTYDGVNASESLAWKARWFGGNDKDSWIDPDPTSGYVSSQETDSKGAQAQISWAGETFGLTTGVDWVDYDIDATWDPKKTNFSNTAGFALAKAKLLDNKMIITGGARYDHYEVEVSGGQGRDESDDDMNPSLGVVYNVSKNIKIRANVAEAFRMPSAKELAYDHTTPGSTWSGVFYPGTHYVGNPDLDPEKSRTYEVGMDVNAGGMRSALTLFTTDFEDKIVSAVNDDGDSTWENLGEATISGVEGDVSYTIGDLFGAWELRPYAAVTYLYEFKDDETDKDLQKVADTTVSGGISLTDLDGFFADLSVSYLSSQKVTDHQFKTKEEVTLASVTVSNLTITKRVISTDTFGTLSLRGEVKNIFDEDAAYIQGYPIPGRQFFAGVTWSY</sequence>
<evidence type="ECO:0000259" key="14">
    <source>
        <dbReference type="Pfam" id="PF07715"/>
    </source>
</evidence>
<feature type="domain" description="TonB-dependent receptor plug" evidence="14">
    <location>
        <begin position="42"/>
        <end position="148"/>
    </location>
</feature>
<keyword evidence="16" id="KW-1185">Reference proteome</keyword>
<keyword evidence="8" id="KW-0675">Receptor</keyword>
<dbReference type="Proteomes" id="UP000198870">
    <property type="component" value="Unassembled WGS sequence"/>
</dbReference>
<dbReference type="STRING" id="419481.SAMN05216233_10826"/>
<keyword evidence="9 10" id="KW-0998">Cell outer membrane</keyword>
<dbReference type="InterPro" id="IPR012910">
    <property type="entry name" value="Plug_dom"/>
</dbReference>
<name>A0A1G5FEU7_9BACT</name>
<keyword evidence="7 10" id="KW-0472">Membrane</keyword>
<dbReference type="GO" id="GO:0015344">
    <property type="term" value="F:siderophore uptake transmembrane transporter activity"/>
    <property type="evidence" value="ECO:0007669"/>
    <property type="project" value="TreeGrafter"/>
</dbReference>
<dbReference type="PANTHER" id="PTHR30069:SF29">
    <property type="entry name" value="HEMOGLOBIN AND HEMOGLOBIN-HAPTOGLOBIN-BINDING PROTEIN 1-RELATED"/>
    <property type="match status" value="1"/>
</dbReference>
<dbReference type="CDD" id="cd01347">
    <property type="entry name" value="ligand_gated_channel"/>
    <property type="match status" value="1"/>
</dbReference>
<dbReference type="InterPro" id="IPR039426">
    <property type="entry name" value="TonB-dep_rcpt-like"/>
</dbReference>
<evidence type="ECO:0000256" key="8">
    <source>
        <dbReference type="ARBA" id="ARBA00023170"/>
    </source>
</evidence>
<organism evidence="15 16">
    <name type="scientific">Desulfoluna spongiiphila</name>
    <dbReference type="NCBI Taxonomy" id="419481"/>
    <lineage>
        <taxon>Bacteria</taxon>
        <taxon>Pseudomonadati</taxon>
        <taxon>Thermodesulfobacteriota</taxon>
        <taxon>Desulfobacteria</taxon>
        <taxon>Desulfobacterales</taxon>
        <taxon>Desulfolunaceae</taxon>
        <taxon>Desulfoluna</taxon>
    </lineage>
</organism>
<evidence type="ECO:0000256" key="4">
    <source>
        <dbReference type="ARBA" id="ARBA00022692"/>
    </source>
</evidence>
<evidence type="ECO:0000256" key="10">
    <source>
        <dbReference type="PROSITE-ProRule" id="PRU01360"/>
    </source>
</evidence>
<dbReference type="InterPro" id="IPR036942">
    <property type="entry name" value="Beta-barrel_TonB_sf"/>
</dbReference>